<keyword evidence="1" id="KW-0812">Transmembrane</keyword>
<evidence type="ECO:0000313" key="3">
    <source>
        <dbReference type="Proteomes" id="UP001595698"/>
    </source>
</evidence>
<evidence type="ECO:0000256" key="1">
    <source>
        <dbReference type="SAM" id="Phobius"/>
    </source>
</evidence>
<evidence type="ECO:0000313" key="2">
    <source>
        <dbReference type="EMBL" id="MFC3979864.1"/>
    </source>
</evidence>
<dbReference type="Proteomes" id="UP001595698">
    <property type="component" value="Unassembled WGS sequence"/>
</dbReference>
<sequence length="53" mass="5512">MTGGSLALRARYLLNAALAVVVLVLTICIDGIGLTALFGVIAVLFFLVCAFRA</sequence>
<dbReference type="EMBL" id="JBHSBC010000004">
    <property type="protein sequence ID" value="MFC3979864.1"/>
    <property type="molecule type" value="Genomic_DNA"/>
</dbReference>
<feature type="transmembrane region" description="Helical" evidence="1">
    <location>
        <begin position="12"/>
        <end position="29"/>
    </location>
</feature>
<proteinExistence type="predicted"/>
<keyword evidence="3" id="KW-1185">Reference proteome</keyword>
<keyword evidence="1" id="KW-1133">Transmembrane helix</keyword>
<gene>
    <name evidence="2" type="ORF">ACFOYY_07025</name>
</gene>
<name>A0ABV8EW97_9ACTN</name>
<accession>A0ABV8EW97</accession>
<comment type="caution">
    <text evidence="2">The sequence shown here is derived from an EMBL/GenBank/DDBJ whole genome shotgun (WGS) entry which is preliminary data.</text>
</comment>
<protein>
    <submittedName>
        <fullName evidence="2">Uncharacterized protein</fullName>
    </submittedName>
</protein>
<feature type="transmembrane region" description="Helical" evidence="1">
    <location>
        <begin position="35"/>
        <end position="51"/>
    </location>
</feature>
<organism evidence="2 3">
    <name type="scientific">Streptosporangium jomthongense</name>
    <dbReference type="NCBI Taxonomy" id="1193683"/>
    <lineage>
        <taxon>Bacteria</taxon>
        <taxon>Bacillati</taxon>
        <taxon>Actinomycetota</taxon>
        <taxon>Actinomycetes</taxon>
        <taxon>Streptosporangiales</taxon>
        <taxon>Streptosporangiaceae</taxon>
        <taxon>Streptosporangium</taxon>
    </lineage>
</organism>
<dbReference type="RefSeq" id="WP_386188732.1">
    <property type="nucleotide sequence ID" value="NZ_JBHSBC010000004.1"/>
</dbReference>
<keyword evidence="1" id="KW-0472">Membrane</keyword>
<reference evidence="3" key="1">
    <citation type="journal article" date="2019" name="Int. J. Syst. Evol. Microbiol.">
        <title>The Global Catalogue of Microorganisms (GCM) 10K type strain sequencing project: providing services to taxonomists for standard genome sequencing and annotation.</title>
        <authorList>
            <consortium name="The Broad Institute Genomics Platform"/>
            <consortium name="The Broad Institute Genome Sequencing Center for Infectious Disease"/>
            <person name="Wu L."/>
            <person name="Ma J."/>
        </authorList>
    </citation>
    <scope>NUCLEOTIDE SEQUENCE [LARGE SCALE GENOMIC DNA]</scope>
    <source>
        <strain evidence="3">TBRC 7912</strain>
    </source>
</reference>